<dbReference type="InterPro" id="IPR010446">
    <property type="entry name" value="GalNAc_Trfase_b"/>
</dbReference>
<protein>
    <submittedName>
        <fullName evidence="1">Beta-1,4-N-acetylgalactosaminyltransferase</fullName>
    </submittedName>
</protein>
<comment type="caution">
    <text evidence="1">The sequence shown here is derived from an EMBL/GenBank/DDBJ whole genome shotgun (WGS) entry which is preliminary data.</text>
</comment>
<dbReference type="GO" id="GO:0016740">
    <property type="term" value="F:transferase activity"/>
    <property type="evidence" value="ECO:0007669"/>
    <property type="project" value="UniProtKB-KW"/>
</dbReference>
<reference evidence="1" key="1">
    <citation type="submission" date="2016-10" db="EMBL/GenBank/DDBJ databases">
        <authorList>
            <person name="Benchimol M."/>
            <person name="Almeida L.G."/>
            <person name="Vasconcelos A.T."/>
            <person name="Perreira-Neves A."/>
            <person name="Rosa I.A."/>
            <person name="Tasca T."/>
            <person name="Bogo M.R."/>
            <person name="de Souza W."/>
        </authorList>
    </citation>
    <scope>NUCLEOTIDE SEQUENCE [LARGE SCALE GENOMIC DNA]</scope>
    <source>
        <strain evidence="1">K</strain>
    </source>
</reference>
<accession>A0A1J4L1X5</accession>
<name>A0A1J4L1X5_9EUKA</name>
<dbReference type="Proteomes" id="UP000179807">
    <property type="component" value="Unassembled WGS sequence"/>
</dbReference>
<dbReference type="GeneID" id="94848878"/>
<dbReference type="EMBL" id="MLAK01000165">
    <property type="protein sequence ID" value="OHT15972.1"/>
    <property type="molecule type" value="Genomic_DNA"/>
</dbReference>
<organism evidence="1 2">
    <name type="scientific">Tritrichomonas foetus</name>
    <dbReference type="NCBI Taxonomy" id="1144522"/>
    <lineage>
        <taxon>Eukaryota</taxon>
        <taxon>Metamonada</taxon>
        <taxon>Parabasalia</taxon>
        <taxon>Tritrichomonadida</taxon>
        <taxon>Tritrichomonadidae</taxon>
        <taxon>Tritrichomonas</taxon>
    </lineage>
</organism>
<sequence>MYFLIIYALLLVCFFFFFFHSNKDNLMKSYFFIFESISPYGFFRIQNEQPTLVPFLKSIENSIFRGVIVYLESYDQTEKLLFEFVKSHPYFQIFKYPFLVKRKNRTRIEERIDFFYNFVLSKIPSFSWFLKLDADNIYSSKSLFEIFRIPIKDNDMVCIPYLNIYCNTSNQIPYLIFNGNKTVYNVCDHFMLKKFNLYFELGSKTNDQSCEVLRMKEGRNKIYVSIQALHFPIQKKHRNYMIGKAKIANIIIDNKVSPKFDNIHCPKILCNYQNIYSTCQQISYFS</sequence>
<dbReference type="VEuPathDB" id="TrichDB:TRFO_42164"/>
<dbReference type="AlphaFoldDB" id="A0A1J4L1X5"/>
<keyword evidence="2" id="KW-1185">Reference proteome</keyword>
<dbReference type="Pfam" id="PF06306">
    <property type="entry name" value="CgtA"/>
    <property type="match status" value="1"/>
</dbReference>
<proteinExistence type="predicted"/>
<gene>
    <name evidence="1" type="ORF">TRFO_42164</name>
</gene>
<evidence type="ECO:0000313" key="1">
    <source>
        <dbReference type="EMBL" id="OHT15972.1"/>
    </source>
</evidence>
<evidence type="ECO:0000313" key="2">
    <source>
        <dbReference type="Proteomes" id="UP000179807"/>
    </source>
</evidence>
<dbReference type="RefSeq" id="XP_068369108.1">
    <property type="nucleotide sequence ID" value="XM_068514174.1"/>
</dbReference>